<dbReference type="PANTHER" id="PTHR11477">
    <property type="entry name" value="TRANSCRIPTION FACTOR S-II ZINC FINGER DOMAIN-CONTAINING PROTEIN"/>
    <property type="match status" value="1"/>
</dbReference>
<feature type="compositionally biased region" description="Basic residues" evidence="8">
    <location>
        <begin position="871"/>
        <end position="880"/>
    </location>
</feature>
<dbReference type="GO" id="GO:0000977">
    <property type="term" value="F:RNA polymerase II transcription regulatory region sequence-specific DNA binding"/>
    <property type="evidence" value="ECO:0007669"/>
    <property type="project" value="TreeGrafter"/>
</dbReference>
<dbReference type="GO" id="GO:0005634">
    <property type="term" value="C:nucleus"/>
    <property type="evidence" value="ECO:0007669"/>
    <property type="project" value="TreeGrafter"/>
</dbReference>
<dbReference type="PROSITE" id="PS51321">
    <property type="entry name" value="TFIIS_CENTRAL"/>
    <property type="match status" value="1"/>
</dbReference>
<dbReference type="InterPro" id="IPR003618">
    <property type="entry name" value="TFIIS_cen_dom"/>
</dbReference>
<dbReference type="Gene3D" id="3.30.40.10">
    <property type="entry name" value="Zinc/RING finger domain, C3HC4 (zinc finger)"/>
    <property type="match status" value="1"/>
</dbReference>
<feature type="region of interest" description="Disordered" evidence="8">
    <location>
        <begin position="871"/>
        <end position="956"/>
    </location>
</feature>
<feature type="compositionally biased region" description="Pro residues" evidence="8">
    <location>
        <begin position="937"/>
        <end position="955"/>
    </location>
</feature>
<comment type="caution">
    <text evidence="11">The sequence shown here is derived from an EMBL/GenBank/DDBJ whole genome shotgun (WGS) entry which is preliminary data.</text>
</comment>
<feature type="region of interest" description="Disordered" evidence="8">
    <location>
        <begin position="970"/>
        <end position="991"/>
    </location>
</feature>
<evidence type="ECO:0000256" key="8">
    <source>
        <dbReference type="SAM" id="MobiDB-lite"/>
    </source>
</evidence>
<evidence type="ECO:0000256" key="5">
    <source>
        <dbReference type="ARBA" id="ARBA00022771"/>
    </source>
</evidence>
<dbReference type="GO" id="GO:0006362">
    <property type="term" value="P:transcription elongation by RNA polymerase I"/>
    <property type="evidence" value="ECO:0007669"/>
    <property type="project" value="TreeGrafter"/>
</dbReference>
<proteinExistence type="inferred from homology"/>
<protein>
    <recommendedName>
        <fullName evidence="3">Transcription factor BYE1</fullName>
    </recommendedName>
</protein>
<evidence type="ECO:0000259" key="10">
    <source>
        <dbReference type="PROSITE" id="PS51321"/>
    </source>
</evidence>
<dbReference type="AlphaFoldDB" id="A0A9P5SXZ9"/>
<feature type="compositionally biased region" description="Low complexity" evidence="8">
    <location>
        <begin position="979"/>
        <end position="991"/>
    </location>
</feature>
<feature type="region of interest" description="Disordered" evidence="8">
    <location>
        <begin position="360"/>
        <end position="400"/>
    </location>
</feature>
<dbReference type="GO" id="GO:0006368">
    <property type="term" value="P:transcription elongation by RNA polymerase II"/>
    <property type="evidence" value="ECO:0007669"/>
    <property type="project" value="TreeGrafter"/>
</dbReference>
<dbReference type="InterPro" id="IPR013083">
    <property type="entry name" value="Znf_RING/FYVE/PHD"/>
</dbReference>
<comment type="function">
    <text evidence="1">Negative regulator of transcription elongation.</text>
</comment>
<dbReference type="InterPro" id="IPR012921">
    <property type="entry name" value="SPOC_C"/>
</dbReference>
<feature type="region of interest" description="Disordered" evidence="8">
    <location>
        <begin position="50"/>
        <end position="81"/>
    </location>
</feature>
<dbReference type="PROSITE" id="PS01359">
    <property type="entry name" value="ZF_PHD_1"/>
    <property type="match status" value="1"/>
</dbReference>
<sequence>MSDSTPQPDFFLHLDLEHQAQPDGDTFIDFTGPQGVGLVADERHILDASTTDITGQDLAASDPWTSESKVEDSSSQENTETPSFVGLLASQPSMDPSVVHWNDTNSQVYGSLMDMELNKPQPTVESSGYITPNLIFPSEDVHVPSTDVTIVTPENDSSEMITLEQSQSTMAPPTSTATRASLKSIPAAINTTTIEPPKDVRRSSRSKRQSSLAALSEEYIQNSQAMPLPSPPIQVERVTRSKKVYCYCQKPDDGEVMIQCDNCRQWFHGACVDITDEIANIMELKNEKYFCEPCTEIMKAKSKSRTGKPNILPSSLSDARDCALPTCLNEARSTSDYCSEECAIKGIELEASQAVSAAGETYVPPTTTPTTPTNKSSTVTKKPTPSKVTSAPISPKHEQDPIRSTALKGFTDSLMVAFDPESENRQAETEKANQLAATIENELYIFSATPGQAGCGKDYKPKYRSLIFNLKDKSNAGLRNRVLSGELSPHDLVRLTPDELANPELQNIAEEVRKKSIHDSVLTVEPEPFIKKTHKGDVAYFPGLSISSDALAVTTANESKTSNDEAEATDSKMEGEEEDILQTRTPPNKTPVGSPTTDALDKLLARIQTNKRSGEDVLSDALSSEKRVKHDGERGRAQKESDGNSYLPREPSPYSPSPSPLPSPEMSSTSPKDSPPPFFLEEIQREVDRKLAAERARQPLPVWQGTLAMQQVAKLATRAIQVGGRTIPGKLSKELTEMLAQGWTDILTRSIVVDGRIPVDTVQKYVGQQLQSPTKDIVIVQFQVDGRPDSESWIKGQDEFKKLFRYFYEKDRNGVIPQKGRQVKDMYLVPVAAKDAFPPYFKSLVDNEARLRSAITEHSLFGVIILNKASASHHRNHGHHSPAQSKSGHHHQRENPRTAAQPYPSQNQRRETKDRPTYQPLTHVPVVPEGVITQPHIQPPPQTATPPPSSVPRPVPSLQELQGLVNQLFPTKPANQPQSPVSAPSTAPTSTPTAAAAAFTAQLSASSASSLIAGLPAHLTMDLSQTLAQLQQQRQQQQQQQPQQPQFHPPYYPGATGSGAPPMPPMPPHPHSMPMPPRPPGFPMIPPGFPPHPPPLQQGQQGPGQAGQPGRPPPLPPMIPPHILAQLSHSGFHMPPRPPMPPIPPPHLQGYNPYGDAQGQGQGQGQDQGNERDRKHVWS</sequence>
<dbReference type="InterPro" id="IPR036575">
    <property type="entry name" value="TFIIS_cen_dom_sf"/>
</dbReference>
<feature type="domain" description="PHD-type" evidence="9">
    <location>
        <begin position="243"/>
        <end position="297"/>
    </location>
</feature>
<dbReference type="InterPro" id="IPR011011">
    <property type="entry name" value="Znf_FYVE_PHD"/>
</dbReference>
<dbReference type="SUPFAM" id="SSF46942">
    <property type="entry name" value="Elongation factor TFIIS domain 2"/>
    <property type="match status" value="1"/>
</dbReference>
<comment type="similarity">
    <text evidence="2">Belongs to the BYE1 family.</text>
</comment>
<dbReference type="SMART" id="SM00510">
    <property type="entry name" value="TFS2M"/>
    <property type="match status" value="1"/>
</dbReference>
<dbReference type="CDD" id="cd21538">
    <property type="entry name" value="SPOC_TFIIS"/>
    <property type="match status" value="1"/>
</dbReference>
<feature type="region of interest" description="Disordered" evidence="8">
    <location>
        <begin position="1028"/>
        <end position="1179"/>
    </location>
</feature>
<dbReference type="GO" id="GO:0008270">
    <property type="term" value="F:zinc ion binding"/>
    <property type="evidence" value="ECO:0007669"/>
    <property type="project" value="UniProtKB-KW"/>
</dbReference>
<dbReference type="EMBL" id="JAAAUY010000003">
    <property type="protein sequence ID" value="KAF9338318.1"/>
    <property type="molecule type" value="Genomic_DNA"/>
</dbReference>
<feature type="region of interest" description="Disordered" evidence="8">
    <location>
        <begin position="611"/>
        <end position="678"/>
    </location>
</feature>
<keyword evidence="6" id="KW-0862">Zinc</keyword>
<dbReference type="GO" id="GO:0031440">
    <property type="term" value="P:regulation of mRNA 3'-end processing"/>
    <property type="evidence" value="ECO:0007669"/>
    <property type="project" value="TreeGrafter"/>
</dbReference>
<feature type="compositionally biased region" description="Pro residues" evidence="8">
    <location>
        <begin position="1135"/>
        <end position="1147"/>
    </location>
</feature>
<gene>
    <name evidence="11" type="ORF">BG006_005300</name>
</gene>
<dbReference type="CDD" id="cd15552">
    <property type="entry name" value="PHD_PHF3_like"/>
    <property type="match status" value="1"/>
</dbReference>
<dbReference type="PROSITE" id="PS50016">
    <property type="entry name" value="ZF_PHD_2"/>
    <property type="match status" value="1"/>
</dbReference>
<dbReference type="Gene3D" id="1.10.472.30">
    <property type="entry name" value="Transcription elongation factor S-II, central domain"/>
    <property type="match status" value="1"/>
</dbReference>
<feature type="compositionally biased region" description="Polar residues" evidence="8">
    <location>
        <begin position="582"/>
        <end position="597"/>
    </location>
</feature>
<dbReference type="SUPFAM" id="SSF57903">
    <property type="entry name" value="FYVE/PHD zinc finger"/>
    <property type="match status" value="1"/>
</dbReference>
<feature type="compositionally biased region" description="Basic and acidic residues" evidence="8">
    <location>
        <begin position="1169"/>
        <end position="1179"/>
    </location>
</feature>
<dbReference type="Pfam" id="PF00628">
    <property type="entry name" value="PHD"/>
    <property type="match status" value="1"/>
</dbReference>
<accession>A0A9P5SXZ9</accession>
<feature type="compositionally biased region" description="Polar residues" evidence="8">
    <location>
        <begin position="63"/>
        <end position="81"/>
    </location>
</feature>
<evidence type="ECO:0000313" key="11">
    <source>
        <dbReference type="EMBL" id="KAF9338318.1"/>
    </source>
</evidence>
<name>A0A9P5SXZ9_9FUNG</name>
<evidence type="ECO:0000256" key="6">
    <source>
        <dbReference type="ARBA" id="ARBA00022833"/>
    </source>
</evidence>
<dbReference type="SMART" id="SM00249">
    <property type="entry name" value="PHD"/>
    <property type="match status" value="1"/>
</dbReference>
<feature type="region of interest" description="Disordered" evidence="8">
    <location>
        <begin position="188"/>
        <end position="212"/>
    </location>
</feature>
<evidence type="ECO:0000313" key="12">
    <source>
        <dbReference type="Proteomes" id="UP000696485"/>
    </source>
</evidence>
<dbReference type="Proteomes" id="UP000696485">
    <property type="component" value="Unassembled WGS sequence"/>
</dbReference>
<dbReference type="InterPro" id="IPR001965">
    <property type="entry name" value="Znf_PHD"/>
</dbReference>
<feature type="compositionally biased region" description="Pro residues" evidence="8">
    <location>
        <begin position="650"/>
        <end position="663"/>
    </location>
</feature>
<feature type="compositionally biased region" description="Basic and acidic residues" evidence="8">
    <location>
        <begin position="623"/>
        <end position="642"/>
    </location>
</feature>
<evidence type="ECO:0000256" key="7">
    <source>
        <dbReference type="PROSITE-ProRule" id="PRU00146"/>
    </source>
</evidence>
<feature type="compositionally biased region" description="Pro residues" evidence="8">
    <location>
        <begin position="1061"/>
        <end position="1096"/>
    </location>
</feature>
<evidence type="ECO:0000256" key="2">
    <source>
        <dbReference type="ARBA" id="ARBA00011050"/>
    </source>
</evidence>
<feature type="compositionally biased region" description="Low complexity" evidence="8">
    <location>
        <begin position="1029"/>
        <end position="1046"/>
    </location>
</feature>
<feature type="domain" description="TFIIS central" evidence="10">
    <location>
        <begin position="402"/>
        <end position="528"/>
    </location>
</feature>
<reference evidence="11" key="1">
    <citation type="journal article" date="2020" name="Fungal Divers.">
        <title>Resolving the Mortierellaceae phylogeny through synthesis of multi-gene phylogenetics and phylogenomics.</title>
        <authorList>
            <person name="Vandepol N."/>
            <person name="Liber J."/>
            <person name="Desiro A."/>
            <person name="Na H."/>
            <person name="Kennedy M."/>
            <person name="Barry K."/>
            <person name="Grigoriev I.V."/>
            <person name="Miller A.N."/>
            <person name="O'Donnell K."/>
            <person name="Stajich J.E."/>
            <person name="Bonito G."/>
        </authorList>
    </citation>
    <scope>NUCLEOTIDE SEQUENCE</scope>
    <source>
        <strain evidence="11">NVP1</strain>
    </source>
</reference>
<keyword evidence="4" id="KW-0479">Metal-binding</keyword>
<evidence type="ECO:0000259" key="9">
    <source>
        <dbReference type="PROSITE" id="PS50016"/>
    </source>
</evidence>
<dbReference type="GO" id="GO:0001139">
    <property type="term" value="F:RNA polymerase II complex recruiting activity"/>
    <property type="evidence" value="ECO:0007669"/>
    <property type="project" value="TreeGrafter"/>
</dbReference>
<dbReference type="InterPro" id="IPR019787">
    <property type="entry name" value="Znf_PHD-finger"/>
</dbReference>
<dbReference type="PANTHER" id="PTHR11477:SF11">
    <property type="entry name" value="TRANSCRIPTION FACTOR BYE1"/>
    <property type="match status" value="1"/>
</dbReference>
<dbReference type="Pfam" id="PF07744">
    <property type="entry name" value="SPOC"/>
    <property type="match status" value="1"/>
</dbReference>
<keyword evidence="12" id="KW-1185">Reference proteome</keyword>
<feature type="compositionally biased region" description="Low complexity" evidence="8">
    <location>
        <begin position="363"/>
        <end position="390"/>
    </location>
</feature>
<dbReference type="GO" id="GO:0031564">
    <property type="term" value="P:transcription antitermination"/>
    <property type="evidence" value="ECO:0007669"/>
    <property type="project" value="TreeGrafter"/>
</dbReference>
<evidence type="ECO:0000256" key="3">
    <source>
        <dbReference type="ARBA" id="ARBA00021616"/>
    </source>
</evidence>
<dbReference type="Pfam" id="PF07500">
    <property type="entry name" value="TFIIS_M"/>
    <property type="match status" value="1"/>
</dbReference>
<feature type="region of interest" description="Disordered" evidence="8">
    <location>
        <begin position="555"/>
        <end position="597"/>
    </location>
</feature>
<keyword evidence="5 7" id="KW-0863">Zinc-finger</keyword>
<dbReference type="InterPro" id="IPR019786">
    <property type="entry name" value="Zinc_finger_PHD-type_CS"/>
</dbReference>
<evidence type="ECO:0000256" key="4">
    <source>
        <dbReference type="ARBA" id="ARBA00022723"/>
    </source>
</evidence>
<evidence type="ECO:0000256" key="1">
    <source>
        <dbReference type="ARBA" id="ARBA00002311"/>
    </source>
</evidence>
<organism evidence="11 12">
    <name type="scientific">Podila minutissima</name>
    <dbReference type="NCBI Taxonomy" id="64525"/>
    <lineage>
        <taxon>Eukaryota</taxon>
        <taxon>Fungi</taxon>
        <taxon>Fungi incertae sedis</taxon>
        <taxon>Mucoromycota</taxon>
        <taxon>Mortierellomycotina</taxon>
        <taxon>Mortierellomycetes</taxon>
        <taxon>Mortierellales</taxon>
        <taxon>Mortierellaceae</taxon>
        <taxon>Podila</taxon>
    </lineage>
</organism>
<feature type="compositionally biased region" description="Pro residues" evidence="8">
    <location>
        <begin position="1110"/>
        <end position="1120"/>
    </location>
</feature>